<dbReference type="AlphaFoldDB" id="A0A0E9S4X2"/>
<dbReference type="EMBL" id="GBXM01072266">
    <property type="protein sequence ID" value="JAH36311.1"/>
    <property type="molecule type" value="Transcribed_RNA"/>
</dbReference>
<accession>A0A0E9S4X2</accession>
<organism evidence="1">
    <name type="scientific">Anguilla anguilla</name>
    <name type="common">European freshwater eel</name>
    <name type="synonym">Muraena anguilla</name>
    <dbReference type="NCBI Taxonomy" id="7936"/>
    <lineage>
        <taxon>Eukaryota</taxon>
        <taxon>Metazoa</taxon>
        <taxon>Chordata</taxon>
        <taxon>Craniata</taxon>
        <taxon>Vertebrata</taxon>
        <taxon>Euteleostomi</taxon>
        <taxon>Actinopterygii</taxon>
        <taxon>Neopterygii</taxon>
        <taxon>Teleostei</taxon>
        <taxon>Anguilliformes</taxon>
        <taxon>Anguillidae</taxon>
        <taxon>Anguilla</taxon>
    </lineage>
</organism>
<protein>
    <submittedName>
        <fullName evidence="1">Uncharacterized protein</fullName>
    </submittedName>
</protein>
<name>A0A0E9S4X2_ANGAN</name>
<evidence type="ECO:0000313" key="1">
    <source>
        <dbReference type="EMBL" id="JAH36311.1"/>
    </source>
</evidence>
<sequence length="60" mass="6659">MFTYIIGKLVKNMAYTERQCFDVFSKSAFVGNTSFSHAGLERTRGVPICGSVQTYAVLCN</sequence>
<reference evidence="1" key="2">
    <citation type="journal article" date="2015" name="Fish Shellfish Immunol.">
        <title>Early steps in the European eel (Anguilla anguilla)-Vibrio vulnificus interaction in the gills: Role of the RtxA13 toxin.</title>
        <authorList>
            <person name="Callol A."/>
            <person name="Pajuelo D."/>
            <person name="Ebbesson L."/>
            <person name="Teles M."/>
            <person name="MacKenzie S."/>
            <person name="Amaro C."/>
        </authorList>
    </citation>
    <scope>NUCLEOTIDE SEQUENCE</scope>
</reference>
<reference evidence="1" key="1">
    <citation type="submission" date="2014-11" db="EMBL/GenBank/DDBJ databases">
        <authorList>
            <person name="Amaro Gonzalez C."/>
        </authorList>
    </citation>
    <scope>NUCLEOTIDE SEQUENCE</scope>
</reference>
<proteinExistence type="predicted"/>